<organism evidence="11">
    <name type="scientific">Vecturithrix granuli</name>
    <dbReference type="NCBI Taxonomy" id="1499967"/>
    <lineage>
        <taxon>Bacteria</taxon>
        <taxon>Candidatus Moduliflexota</taxon>
        <taxon>Candidatus Vecturitrichia</taxon>
        <taxon>Candidatus Vecturitrichales</taxon>
        <taxon>Candidatus Vecturitrichaceae</taxon>
        <taxon>Candidatus Vecturithrix</taxon>
    </lineage>
</organism>
<dbReference type="SUPFAM" id="SSF55681">
    <property type="entry name" value="Class II aaRS and biotin synthetases"/>
    <property type="match status" value="1"/>
</dbReference>
<comment type="miscellaneous">
    <text evidence="5">In the reaction, the free carboxyl group of octanoic acid is attached via an amide linkage to the epsilon-amino group of a specific lysine residue of lipoyl domains of lipoate-dependent enzymes.</text>
</comment>
<gene>
    <name evidence="5" type="primary">lipB</name>
    <name evidence="11" type="ORF">U27_04412</name>
</gene>
<dbReference type="InterPro" id="IPR004143">
    <property type="entry name" value="BPL_LPL_catalytic"/>
</dbReference>
<evidence type="ECO:0000256" key="7">
    <source>
        <dbReference type="PIRSR" id="PIRSR016262-1"/>
    </source>
</evidence>
<comment type="pathway">
    <text evidence="1 5 6">Protein modification; protein lipoylation via endogenous pathway; protein N(6)-(lipoyl)lysine from octanoyl-[acyl-carrier-protein]: step 1/2.</text>
</comment>
<evidence type="ECO:0000256" key="9">
    <source>
        <dbReference type="PIRSR" id="PIRSR016262-3"/>
    </source>
</evidence>
<feature type="binding site" evidence="5 8">
    <location>
        <begin position="109"/>
        <end position="116"/>
    </location>
    <ligand>
        <name>substrate</name>
    </ligand>
</feature>
<dbReference type="PIRSF" id="PIRSF016262">
    <property type="entry name" value="LPLase"/>
    <property type="match status" value="1"/>
</dbReference>
<evidence type="ECO:0000256" key="8">
    <source>
        <dbReference type="PIRSR" id="PIRSR016262-2"/>
    </source>
</evidence>
<feature type="active site" description="Acyl-thioester intermediate" evidence="5 7">
    <location>
        <position position="219"/>
    </location>
</feature>
<dbReference type="InterPro" id="IPR045864">
    <property type="entry name" value="aa-tRNA-synth_II/BPL/LPL"/>
</dbReference>
<dbReference type="InterPro" id="IPR020605">
    <property type="entry name" value="Octanoyltransferase_CS"/>
</dbReference>
<dbReference type="Gene3D" id="3.30.930.10">
    <property type="entry name" value="Bira Bifunctional Protein, Domain 2"/>
    <property type="match status" value="1"/>
</dbReference>
<accession>A0A081BYP0</accession>
<dbReference type="NCBIfam" id="TIGR00214">
    <property type="entry name" value="lipB"/>
    <property type="match status" value="1"/>
</dbReference>
<keyword evidence="5" id="KW-0963">Cytoplasm</keyword>
<proteinExistence type="inferred from homology"/>
<evidence type="ECO:0000256" key="2">
    <source>
        <dbReference type="ARBA" id="ARBA00022679"/>
    </source>
</evidence>
<dbReference type="EMBL" id="DF820466">
    <property type="protein sequence ID" value="GAK57445.1"/>
    <property type="molecule type" value="Genomic_DNA"/>
</dbReference>
<protein>
    <recommendedName>
        <fullName evidence="5 6">Octanoyltransferase</fullName>
        <ecNumber evidence="5 6">2.3.1.181</ecNumber>
    </recommendedName>
    <alternativeName>
        <fullName evidence="5">Lipoate-protein ligase B</fullName>
    </alternativeName>
    <alternativeName>
        <fullName evidence="5">Lipoyl/octanoyl transferase</fullName>
    </alternativeName>
    <alternativeName>
        <fullName evidence="5">Octanoyl-[acyl-carrier-protein]-protein N-octanoyltransferase</fullName>
    </alternativeName>
</protein>
<dbReference type="PROSITE" id="PS51733">
    <property type="entry name" value="BPL_LPL_CATALYTIC"/>
    <property type="match status" value="1"/>
</dbReference>
<comment type="similarity">
    <text evidence="5 6">Belongs to the LipB family.</text>
</comment>
<reference evidence="11" key="1">
    <citation type="journal article" date="2015" name="PeerJ">
        <title>First genomic representation of candidate bacterial phylum KSB3 points to enhanced environmental sensing as a trigger of wastewater bulking.</title>
        <authorList>
            <person name="Sekiguchi Y."/>
            <person name="Ohashi A."/>
            <person name="Parks D.H."/>
            <person name="Yamauchi T."/>
            <person name="Tyson G.W."/>
            <person name="Hugenholtz P."/>
        </authorList>
    </citation>
    <scope>NUCLEOTIDE SEQUENCE [LARGE SCALE GENOMIC DNA]</scope>
</reference>
<dbReference type="EC" id="2.3.1.181" evidence="5 6"/>
<evidence type="ECO:0000256" key="5">
    <source>
        <dbReference type="HAMAP-Rule" id="MF_00013"/>
    </source>
</evidence>
<dbReference type="GO" id="GO:0005737">
    <property type="term" value="C:cytoplasm"/>
    <property type="evidence" value="ECO:0007669"/>
    <property type="project" value="UniProtKB-SubCell"/>
</dbReference>
<dbReference type="PANTHER" id="PTHR10993:SF7">
    <property type="entry name" value="LIPOYLTRANSFERASE 2, MITOCHONDRIAL-RELATED"/>
    <property type="match status" value="1"/>
</dbReference>
<keyword evidence="3 5" id="KW-0012">Acyltransferase</keyword>
<dbReference type="HOGENOM" id="CLU_035168_1_1_0"/>
<feature type="binding site" evidence="5 8">
    <location>
        <begin position="201"/>
        <end position="203"/>
    </location>
    <ligand>
        <name>substrate</name>
    </ligand>
</feature>
<feature type="site" description="Lowers pKa of active site Cys" evidence="5 9">
    <location>
        <position position="184"/>
    </location>
</feature>
<dbReference type="Proteomes" id="UP000030661">
    <property type="component" value="Unassembled WGS sequence"/>
</dbReference>
<dbReference type="PANTHER" id="PTHR10993">
    <property type="entry name" value="OCTANOYLTRANSFERASE"/>
    <property type="match status" value="1"/>
</dbReference>
<evidence type="ECO:0000256" key="6">
    <source>
        <dbReference type="PIRNR" id="PIRNR016262"/>
    </source>
</evidence>
<evidence type="ECO:0000259" key="10">
    <source>
        <dbReference type="PROSITE" id="PS51733"/>
    </source>
</evidence>
<comment type="subcellular location">
    <subcellularLocation>
        <location evidence="5">Cytoplasm</location>
    </subcellularLocation>
</comment>
<dbReference type="AlphaFoldDB" id="A0A081BYP0"/>
<dbReference type="CDD" id="cd16444">
    <property type="entry name" value="LipB"/>
    <property type="match status" value="1"/>
</dbReference>
<comment type="function">
    <text evidence="4 5 6">Catalyzes the transfer of endogenously produced octanoic acid from octanoyl-acyl-carrier-protein onto the lipoyl domains of lipoate-dependent enzymes. Lipoyl-ACP can also act as a substrate although octanoyl-ACP is likely to be the physiological substrate.</text>
</comment>
<dbReference type="GO" id="GO:0033819">
    <property type="term" value="F:lipoyl(octanoyl) transferase activity"/>
    <property type="evidence" value="ECO:0007669"/>
    <property type="project" value="UniProtKB-EC"/>
</dbReference>
<dbReference type="GO" id="GO:0009249">
    <property type="term" value="P:protein lipoylation"/>
    <property type="evidence" value="ECO:0007669"/>
    <property type="project" value="InterPro"/>
</dbReference>
<keyword evidence="2 5" id="KW-0808">Transferase</keyword>
<feature type="domain" description="BPL/LPL catalytic" evidence="10">
    <location>
        <begin position="64"/>
        <end position="258"/>
    </location>
</feature>
<evidence type="ECO:0000256" key="3">
    <source>
        <dbReference type="ARBA" id="ARBA00023315"/>
    </source>
</evidence>
<dbReference type="HAMAP" id="MF_00013">
    <property type="entry name" value="LipB"/>
    <property type="match status" value="1"/>
</dbReference>
<comment type="catalytic activity">
    <reaction evidence="5 6">
        <text>octanoyl-[ACP] + L-lysyl-[protein] = N(6)-octanoyl-L-lysyl-[protein] + holo-[ACP] + H(+)</text>
        <dbReference type="Rhea" id="RHEA:17665"/>
        <dbReference type="Rhea" id="RHEA-COMP:9636"/>
        <dbReference type="Rhea" id="RHEA-COMP:9685"/>
        <dbReference type="Rhea" id="RHEA-COMP:9752"/>
        <dbReference type="Rhea" id="RHEA-COMP:9928"/>
        <dbReference type="ChEBI" id="CHEBI:15378"/>
        <dbReference type="ChEBI" id="CHEBI:29969"/>
        <dbReference type="ChEBI" id="CHEBI:64479"/>
        <dbReference type="ChEBI" id="CHEBI:78463"/>
        <dbReference type="ChEBI" id="CHEBI:78809"/>
        <dbReference type="EC" id="2.3.1.181"/>
    </reaction>
</comment>
<dbReference type="STRING" id="1499967.U27_04412"/>
<name>A0A081BYP0_VECG1</name>
<sequence length="265" mass="29410">MAARFDFAQRVGITYYLTTTNSCSSLLYMDAKTLSVAVDWLGRIDYQAALILQETLVQERVAAPELEDRLLLLEHPPTYTLGRGGDMRHLLLNEAQLAERQIAFYRVGRGGDITYHGPGQLVGYPILNLKRLHSLRGLAQPDLHAYVSDIEQVLIHTLAHFGVAGWRYEGYTGVWVDTANGPCKIAAIGVRVSSKGISSHGFALNVATDLSYFTHIIPCGIKEHGVTSLTRMLQRPVAIAEVIAPLVEAFREVFHMEHVLENDTI</sequence>
<dbReference type="eggNOG" id="COG0321">
    <property type="taxonomic scope" value="Bacteria"/>
</dbReference>
<evidence type="ECO:0000313" key="11">
    <source>
        <dbReference type="EMBL" id="GAK57445.1"/>
    </source>
</evidence>
<evidence type="ECO:0000256" key="4">
    <source>
        <dbReference type="ARBA" id="ARBA00024732"/>
    </source>
</evidence>
<feature type="binding site" evidence="5 8">
    <location>
        <begin position="187"/>
        <end position="189"/>
    </location>
    <ligand>
        <name>substrate</name>
    </ligand>
</feature>
<evidence type="ECO:0000256" key="1">
    <source>
        <dbReference type="ARBA" id="ARBA00004821"/>
    </source>
</evidence>
<keyword evidence="12" id="KW-1185">Reference proteome</keyword>
<dbReference type="UniPathway" id="UPA00538">
    <property type="reaction ID" value="UER00592"/>
</dbReference>
<evidence type="ECO:0000313" key="12">
    <source>
        <dbReference type="Proteomes" id="UP000030661"/>
    </source>
</evidence>
<dbReference type="NCBIfam" id="NF010925">
    <property type="entry name" value="PRK14345.1"/>
    <property type="match status" value="1"/>
</dbReference>
<dbReference type="Pfam" id="PF21948">
    <property type="entry name" value="LplA-B_cat"/>
    <property type="match status" value="1"/>
</dbReference>
<dbReference type="PROSITE" id="PS01313">
    <property type="entry name" value="LIPB"/>
    <property type="match status" value="1"/>
</dbReference>
<dbReference type="InterPro" id="IPR000544">
    <property type="entry name" value="Octanoyltransferase"/>
</dbReference>